<dbReference type="PRINTS" id="PR01851">
    <property type="entry name" value="CYSFIBREGLTR"/>
</dbReference>
<evidence type="ECO:0000256" key="6">
    <source>
        <dbReference type="ARBA" id="ARBA00023136"/>
    </source>
</evidence>
<keyword evidence="5 7" id="KW-1133">Transmembrane helix</keyword>
<comment type="caution">
    <text evidence="9">The sequence shown here is derived from an EMBL/GenBank/DDBJ whole genome shotgun (WGS) entry which is preliminary data.</text>
</comment>
<dbReference type="PANTHER" id="PTHR24223:SF357">
    <property type="entry name" value="ATP-BINDING CASSETTE SUB-FAMILY C MEMBER 4"/>
    <property type="match status" value="1"/>
</dbReference>
<dbReference type="InterPro" id="IPR050173">
    <property type="entry name" value="ABC_transporter_C-like"/>
</dbReference>
<dbReference type="AlphaFoldDB" id="A0AAV7NKN2"/>
<evidence type="ECO:0000259" key="8">
    <source>
        <dbReference type="PROSITE" id="PS50929"/>
    </source>
</evidence>
<dbReference type="GO" id="GO:0005254">
    <property type="term" value="F:chloride channel activity"/>
    <property type="evidence" value="ECO:0007669"/>
    <property type="project" value="InterPro"/>
</dbReference>
<feature type="transmembrane region" description="Helical" evidence="7">
    <location>
        <begin position="148"/>
        <end position="169"/>
    </location>
</feature>
<feature type="non-terminal residue" evidence="9">
    <location>
        <position position="1"/>
    </location>
</feature>
<gene>
    <name evidence="9" type="ORF">NDU88_004315</name>
</gene>
<dbReference type="InterPro" id="IPR011527">
    <property type="entry name" value="ABC1_TM_dom"/>
</dbReference>
<dbReference type="InterPro" id="IPR036640">
    <property type="entry name" value="ABC1_TM_sf"/>
</dbReference>
<dbReference type="PROSITE" id="PS50929">
    <property type="entry name" value="ABC_TM1F"/>
    <property type="match status" value="1"/>
</dbReference>
<dbReference type="PANTHER" id="PTHR24223">
    <property type="entry name" value="ATP-BINDING CASSETTE SUB-FAMILY C"/>
    <property type="match status" value="1"/>
</dbReference>
<feature type="transmembrane region" description="Helical" evidence="7">
    <location>
        <begin position="175"/>
        <end position="192"/>
    </location>
</feature>
<dbReference type="GO" id="GO:0140359">
    <property type="term" value="F:ABC-type transporter activity"/>
    <property type="evidence" value="ECO:0007669"/>
    <property type="project" value="InterPro"/>
</dbReference>
<dbReference type="CDD" id="cd18593">
    <property type="entry name" value="ABC_6TM_MRP4_D1_like"/>
    <property type="match status" value="1"/>
</dbReference>
<dbReference type="Gene3D" id="1.20.1560.10">
    <property type="entry name" value="ABC transporter type 1, transmembrane domain"/>
    <property type="match status" value="1"/>
</dbReference>
<accession>A0AAV7NKN2</accession>
<sequence length="381" mass="43416">YWEKEVQIAQTEARKPFLSRAIIRCFWKPYSVLGLCTFLEEGFKVVQPIFLRNIIIHFEQSDPSNKSSMINAYINAAALSICTLVLAVLHHLYYYQVLRTGMKLRVAMCHMIYRKALRLSNTAMGKTTTGQIVNLLSNDVNKFDQVTIFLHFLWAGPLQAIAVTALLWMEIGPSCLAGMGVLIILMPLQTWLGKLFTSLRSKTAALTDTRIRTMNEVISGMRIIKMYAWEQSFTDLVNEIRRHEIAKILRSSYLRGINVSSFFVSSKIIVFVTFTTYVLLGNVISASRVFVAVSLYGAVRLTVTLFFPSAIEKVAEAVISIRRIKNFLLLDEVSKPKKEWHDEKEEAPLVFMQGLTCYWDKVSSECSVAENGWGERRGKQR</sequence>
<feature type="transmembrane region" description="Helical" evidence="7">
    <location>
        <begin position="286"/>
        <end position="307"/>
    </location>
</feature>
<evidence type="ECO:0000256" key="7">
    <source>
        <dbReference type="SAM" id="Phobius"/>
    </source>
</evidence>
<dbReference type="EMBL" id="JANPWB010000012">
    <property type="protein sequence ID" value="KAJ1116096.1"/>
    <property type="molecule type" value="Genomic_DNA"/>
</dbReference>
<dbReference type="GO" id="GO:0005886">
    <property type="term" value="C:plasma membrane"/>
    <property type="evidence" value="ECO:0007669"/>
    <property type="project" value="TreeGrafter"/>
</dbReference>
<proteinExistence type="predicted"/>
<name>A0AAV7NKN2_PLEWA</name>
<evidence type="ECO:0000313" key="9">
    <source>
        <dbReference type="EMBL" id="KAJ1116096.1"/>
    </source>
</evidence>
<dbReference type="InterPro" id="IPR009147">
    <property type="entry name" value="CFTR/ABCC7"/>
</dbReference>
<keyword evidence="4" id="KW-0067">ATP-binding</keyword>
<feature type="domain" description="ABC transmembrane type-1" evidence="8">
    <location>
        <begin position="32"/>
        <end position="315"/>
    </location>
</feature>
<feature type="transmembrane region" description="Helical" evidence="7">
    <location>
        <begin position="72"/>
        <end position="95"/>
    </location>
</feature>
<dbReference type="GO" id="GO:0005524">
    <property type="term" value="F:ATP binding"/>
    <property type="evidence" value="ECO:0007669"/>
    <property type="project" value="UniProtKB-KW"/>
</dbReference>
<dbReference type="Proteomes" id="UP001066276">
    <property type="component" value="Chromosome 8"/>
</dbReference>
<evidence type="ECO:0000256" key="1">
    <source>
        <dbReference type="ARBA" id="ARBA00022448"/>
    </source>
</evidence>
<evidence type="ECO:0000256" key="4">
    <source>
        <dbReference type="ARBA" id="ARBA00022840"/>
    </source>
</evidence>
<keyword evidence="1" id="KW-0813">Transport</keyword>
<keyword evidence="10" id="KW-1185">Reference proteome</keyword>
<protein>
    <recommendedName>
        <fullName evidence="8">ABC transmembrane type-1 domain-containing protein</fullName>
    </recommendedName>
</protein>
<evidence type="ECO:0000256" key="3">
    <source>
        <dbReference type="ARBA" id="ARBA00022741"/>
    </source>
</evidence>
<keyword evidence="6 7" id="KW-0472">Membrane</keyword>
<dbReference type="InterPro" id="IPR030240">
    <property type="entry name" value="ABCC4_TMD1"/>
</dbReference>
<organism evidence="9 10">
    <name type="scientific">Pleurodeles waltl</name>
    <name type="common">Iberian ribbed newt</name>
    <dbReference type="NCBI Taxonomy" id="8319"/>
    <lineage>
        <taxon>Eukaryota</taxon>
        <taxon>Metazoa</taxon>
        <taxon>Chordata</taxon>
        <taxon>Craniata</taxon>
        <taxon>Vertebrata</taxon>
        <taxon>Euteleostomi</taxon>
        <taxon>Amphibia</taxon>
        <taxon>Batrachia</taxon>
        <taxon>Caudata</taxon>
        <taxon>Salamandroidea</taxon>
        <taxon>Salamandridae</taxon>
        <taxon>Pleurodelinae</taxon>
        <taxon>Pleurodeles</taxon>
    </lineage>
</organism>
<evidence type="ECO:0000256" key="2">
    <source>
        <dbReference type="ARBA" id="ARBA00022692"/>
    </source>
</evidence>
<reference evidence="9" key="1">
    <citation type="journal article" date="2022" name="bioRxiv">
        <title>Sequencing and chromosome-scale assembly of the giantPleurodeles waltlgenome.</title>
        <authorList>
            <person name="Brown T."/>
            <person name="Elewa A."/>
            <person name="Iarovenko S."/>
            <person name="Subramanian E."/>
            <person name="Araus A.J."/>
            <person name="Petzold A."/>
            <person name="Susuki M."/>
            <person name="Suzuki K.-i.T."/>
            <person name="Hayashi T."/>
            <person name="Toyoda A."/>
            <person name="Oliveira C."/>
            <person name="Osipova E."/>
            <person name="Leigh N.D."/>
            <person name="Simon A."/>
            <person name="Yun M.H."/>
        </authorList>
    </citation>
    <scope>NUCLEOTIDE SEQUENCE</scope>
    <source>
        <strain evidence="9">20211129_DDA</strain>
        <tissue evidence="9">Liver</tissue>
    </source>
</reference>
<dbReference type="FunFam" id="1.20.1560.10:FF:000027">
    <property type="entry name" value="ATP-binding cassette subfamily C member 4"/>
    <property type="match status" value="1"/>
</dbReference>
<keyword evidence="2 7" id="KW-0812">Transmembrane</keyword>
<dbReference type="Pfam" id="PF00664">
    <property type="entry name" value="ABC_membrane"/>
    <property type="match status" value="1"/>
</dbReference>
<feature type="non-terminal residue" evidence="9">
    <location>
        <position position="381"/>
    </location>
</feature>
<feature type="transmembrane region" description="Helical" evidence="7">
    <location>
        <begin position="257"/>
        <end position="280"/>
    </location>
</feature>
<evidence type="ECO:0000256" key="5">
    <source>
        <dbReference type="ARBA" id="ARBA00022989"/>
    </source>
</evidence>
<evidence type="ECO:0000313" key="10">
    <source>
        <dbReference type="Proteomes" id="UP001066276"/>
    </source>
</evidence>
<dbReference type="SUPFAM" id="SSF90123">
    <property type="entry name" value="ABC transporter transmembrane region"/>
    <property type="match status" value="1"/>
</dbReference>
<keyword evidence="3" id="KW-0547">Nucleotide-binding</keyword>